<feature type="chain" id="PRO_5046814772" description="Outer membrane beta-barrel protein" evidence="2">
    <location>
        <begin position="21"/>
        <end position="206"/>
    </location>
</feature>
<evidence type="ECO:0008006" key="5">
    <source>
        <dbReference type="Google" id="ProtNLM"/>
    </source>
</evidence>
<evidence type="ECO:0000313" key="3">
    <source>
        <dbReference type="EMBL" id="MBC9931309.1"/>
    </source>
</evidence>
<keyword evidence="1" id="KW-1133">Transmembrane helix</keyword>
<protein>
    <recommendedName>
        <fullName evidence="5">Outer membrane beta-barrel protein</fullName>
    </recommendedName>
</protein>
<keyword evidence="2" id="KW-0732">Signal</keyword>
<organism evidence="3 4">
    <name type="scientific">Chitinophaga qingshengii</name>
    <dbReference type="NCBI Taxonomy" id="1569794"/>
    <lineage>
        <taxon>Bacteria</taxon>
        <taxon>Pseudomonadati</taxon>
        <taxon>Bacteroidota</taxon>
        <taxon>Chitinophagia</taxon>
        <taxon>Chitinophagales</taxon>
        <taxon>Chitinophagaceae</taxon>
        <taxon>Chitinophaga</taxon>
    </lineage>
</organism>
<feature type="transmembrane region" description="Helical" evidence="1">
    <location>
        <begin position="44"/>
        <end position="63"/>
    </location>
</feature>
<keyword evidence="4" id="KW-1185">Reference proteome</keyword>
<accession>A0ABR7TLG3</accession>
<name>A0ABR7TLG3_9BACT</name>
<comment type="caution">
    <text evidence="3">The sequence shown here is derived from an EMBL/GenBank/DDBJ whole genome shotgun (WGS) entry which is preliminary data.</text>
</comment>
<evidence type="ECO:0000313" key="4">
    <source>
        <dbReference type="Proteomes" id="UP000659124"/>
    </source>
</evidence>
<dbReference type="RefSeq" id="WP_188088341.1">
    <property type="nucleotide sequence ID" value="NZ_JACVFC010000001.1"/>
</dbReference>
<sequence>MRIRSITTVALLFCCVSLYAQTAAPADSISFPPEKHPVYLPKNWPHVIYGSLFGASCGLGLNYDMRFTGKRTGLGMLAGVGFVPRYKETRLNYRLVREGNRYRDSTTTTIAVTPARPSLYGGLNYVLGLPNPDRNCLELGAGMTYLFGDSLWFEEGATDRTLLGWLSVSGRRHFINKHFMFRMGAMLMFSSNRVTPNVDTGFGYSF</sequence>
<dbReference type="Proteomes" id="UP000659124">
    <property type="component" value="Unassembled WGS sequence"/>
</dbReference>
<gene>
    <name evidence="3" type="ORF">ICL07_13040</name>
</gene>
<feature type="signal peptide" evidence="2">
    <location>
        <begin position="1"/>
        <end position="20"/>
    </location>
</feature>
<keyword evidence="1" id="KW-0472">Membrane</keyword>
<dbReference type="EMBL" id="JACVFC010000001">
    <property type="protein sequence ID" value="MBC9931309.1"/>
    <property type="molecule type" value="Genomic_DNA"/>
</dbReference>
<proteinExistence type="predicted"/>
<keyword evidence="1" id="KW-0812">Transmembrane</keyword>
<reference evidence="3 4" key="1">
    <citation type="submission" date="2020-09" db="EMBL/GenBank/DDBJ databases">
        <title>Genome sequences of type strains of Chitinophaga qingshengii and Chitinophaga varians.</title>
        <authorList>
            <person name="Kittiwongwattana C."/>
        </authorList>
    </citation>
    <scope>NUCLEOTIDE SEQUENCE [LARGE SCALE GENOMIC DNA]</scope>
    <source>
        <strain evidence="3 4">JCM 30026</strain>
    </source>
</reference>
<evidence type="ECO:0000256" key="1">
    <source>
        <dbReference type="SAM" id="Phobius"/>
    </source>
</evidence>
<evidence type="ECO:0000256" key="2">
    <source>
        <dbReference type="SAM" id="SignalP"/>
    </source>
</evidence>